<evidence type="ECO:0000313" key="3">
    <source>
        <dbReference type="Proteomes" id="UP000799324"/>
    </source>
</evidence>
<protein>
    <submittedName>
        <fullName evidence="2">Uncharacterized protein</fullName>
    </submittedName>
</protein>
<feature type="region of interest" description="Disordered" evidence="1">
    <location>
        <begin position="93"/>
        <end position="368"/>
    </location>
</feature>
<organism evidence="2 3">
    <name type="scientific">Lophiostoma macrostomum CBS 122681</name>
    <dbReference type="NCBI Taxonomy" id="1314788"/>
    <lineage>
        <taxon>Eukaryota</taxon>
        <taxon>Fungi</taxon>
        <taxon>Dikarya</taxon>
        <taxon>Ascomycota</taxon>
        <taxon>Pezizomycotina</taxon>
        <taxon>Dothideomycetes</taxon>
        <taxon>Pleosporomycetidae</taxon>
        <taxon>Pleosporales</taxon>
        <taxon>Lophiostomataceae</taxon>
        <taxon>Lophiostoma</taxon>
    </lineage>
</organism>
<feature type="region of interest" description="Disordered" evidence="1">
    <location>
        <begin position="29"/>
        <end position="78"/>
    </location>
</feature>
<dbReference type="Proteomes" id="UP000799324">
    <property type="component" value="Unassembled WGS sequence"/>
</dbReference>
<dbReference type="AlphaFoldDB" id="A0A6A6T9C4"/>
<feature type="compositionally biased region" description="Low complexity" evidence="1">
    <location>
        <begin position="329"/>
        <end position="338"/>
    </location>
</feature>
<dbReference type="EMBL" id="MU004335">
    <property type="protein sequence ID" value="KAF2656539.1"/>
    <property type="molecule type" value="Genomic_DNA"/>
</dbReference>
<reference evidence="2" key="1">
    <citation type="journal article" date="2020" name="Stud. Mycol.">
        <title>101 Dothideomycetes genomes: a test case for predicting lifestyles and emergence of pathogens.</title>
        <authorList>
            <person name="Haridas S."/>
            <person name="Albert R."/>
            <person name="Binder M."/>
            <person name="Bloem J."/>
            <person name="Labutti K."/>
            <person name="Salamov A."/>
            <person name="Andreopoulos B."/>
            <person name="Baker S."/>
            <person name="Barry K."/>
            <person name="Bills G."/>
            <person name="Bluhm B."/>
            <person name="Cannon C."/>
            <person name="Castanera R."/>
            <person name="Culley D."/>
            <person name="Daum C."/>
            <person name="Ezra D."/>
            <person name="Gonzalez J."/>
            <person name="Henrissat B."/>
            <person name="Kuo A."/>
            <person name="Liang C."/>
            <person name="Lipzen A."/>
            <person name="Lutzoni F."/>
            <person name="Magnuson J."/>
            <person name="Mondo S."/>
            <person name="Nolan M."/>
            <person name="Ohm R."/>
            <person name="Pangilinan J."/>
            <person name="Park H.-J."/>
            <person name="Ramirez L."/>
            <person name="Alfaro M."/>
            <person name="Sun H."/>
            <person name="Tritt A."/>
            <person name="Yoshinaga Y."/>
            <person name="Zwiers L.-H."/>
            <person name="Turgeon B."/>
            <person name="Goodwin S."/>
            <person name="Spatafora J."/>
            <person name="Crous P."/>
            <person name="Grigoriev I."/>
        </authorList>
    </citation>
    <scope>NUCLEOTIDE SEQUENCE</scope>
    <source>
        <strain evidence="2">CBS 122681</strain>
    </source>
</reference>
<gene>
    <name evidence="2" type="ORF">K491DRAFT_703988</name>
</gene>
<feature type="compositionally biased region" description="Basic and acidic residues" evidence="1">
    <location>
        <begin position="64"/>
        <end position="78"/>
    </location>
</feature>
<evidence type="ECO:0000313" key="2">
    <source>
        <dbReference type="EMBL" id="KAF2656539.1"/>
    </source>
</evidence>
<feature type="compositionally biased region" description="Basic and acidic residues" evidence="1">
    <location>
        <begin position="157"/>
        <end position="203"/>
    </location>
</feature>
<feature type="compositionally biased region" description="Polar residues" evidence="1">
    <location>
        <begin position="35"/>
        <end position="44"/>
    </location>
</feature>
<feature type="compositionally biased region" description="Polar residues" evidence="1">
    <location>
        <begin position="266"/>
        <end position="277"/>
    </location>
</feature>
<dbReference type="OrthoDB" id="4207724at2759"/>
<name>A0A6A6T9C4_9PLEO</name>
<feature type="compositionally biased region" description="Low complexity" evidence="1">
    <location>
        <begin position="248"/>
        <end position="261"/>
    </location>
</feature>
<sequence length="368" mass="39836">MEAWLSWALSIALFGAAYWYYSQNSHRNRNRGRSVQRTSATTTARGEPVQWSDTEAISKKAKKAVKEPRKSVKKAVQEVGDKAEAYLSAASTAGADADDDLSPAVSPSLGATSFKAPSGKDVSDMLEPKGSVASVLRINSSEKPARQNKPQQQRPETPQETKKQRQNRKKAEEAKAQREADEKERRVLLEKQRRTAREARGEPARNGLQPAQAPASNAWAGGRLSSGAGAVQPQNGQLLDTFDPDVVSTASSSEAATNGTAPTPDSMGNSAQWTNLPSEEEQLRMAMEDSAWETVPKGKKQKKNRAAGETTEEGSETGAPPEPTPVPAPVKKVQPTQPENNKPQSRYEVLSVPTTDATHPMDSDWPVV</sequence>
<proteinExistence type="predicted"/>
<accession>A0A6A6T9C4</accession>
<keyword evidence="3" id="KW-1185">Reference proteome</keyword>
<evidence type="ECO:0000256" key="1">
    <source>
        <dbReference type="SAM" id="MobiDB-lite"/>
    </source>
</evidence>